<accession>A0A1I1S850</accession>
<evidence type="ECO:0000313" key="2">
    <source>
        <dbReference type="EMBL" id="SFD42681.1"/>
    </source>
</evidence>
<dbReference type="RefSeq" id="WP_149753802.1">
    <property type="nucleotide sequence ID" value="NZ_FOMS01000001.1"/>
</dbReference>
<dbReference type="AlphaFoldDB" id="A0A1I1S850"/>
<dbReference type="Pfam" id="PF05119">
    <property type="entry name" value="Terminase_4"/>
    <property type="match status" value="1"/>
</dbReference>
<reference evidence="2 3" key="1">
    <citation type="submission" date="2016-10" db="EMBL/GenBank/DDBJ databases">
        <authorList>
            <person name="Varghese N."/>
            <person name="Submissions S."/>
        </authorList>
    </citation>
    <scope>NUCLEOTIDE SEQUENCE [LARGE SCALE GENOMIC DNA]</scope>
    <source>
        <strain evidence="3">YIM D21,KCTC 23444,ACCC 10710</strain>
    </source>
</reference>
<name>A0A1I1S850_9RHOB</name>
<sequence length="159" mass="17791">MRGRKPKPTTSPKLREGGLPRCPDHLDRVARNEWRRLARPLFDAGILTIADRAALAAYCQAYSQWVDAVEKLRETPKLIKTPSGHVQQSPLIGIANKQLELMGRYMAELGLTPSARSRIAPPDETERAESAMTITRVIIGPPDDFADEPIEVTRDDTRH</sequence>
<keyword evidence="3" id="KW-1185">Reference proteome</keyword>
<dbReference type="Proteomes" id="UP000325289">
    <property type="component" value="Unassembled WGS sequence"/>
</dbReference>
<evidence type="ECO:0000256" key="1">
    <source>
        <dbReference type="SAM" id="MobiDB-lite"/>
    </source>
</evidence>
<proteinExistence type="predicted"/>
<dbReference type="InterPro" id="IPR006448">
    <property type="entry name" value="Phage_term_ssu_P27"/>
</dbReference>
<protein>
    <submittedName>
        <fullName evidence="2">Phage terminase, small subunit, putative, P27 family</fullName>
    </submittedName>
</protein>
<gene>
    <name evidence="2" type="ORF">SAMN04515678_10127</name>
</gene>
<dbReference type="OrthoDB" id="7843333at2"/>
<dbReference type="EMBL" id="FOMS01000001">
    <property type="protein sequence ID" value="SFD42681.1"/>
    <property type="molecule type" value="Genomic_DNA"/>
</dbReference>
<feature type="region of interest" description="Disordered" evidence="1">
    <location>
        <begin position="1"/>
        <end position="21"/>
    </location>
</feature>
<organism evidence="2 3">
    <name type="scientific">Roseivivax sediminis</name>
    <dbReference type="NCBI Taxonomy" id="936889"/>
    <lineage>
        <taxon>Bacteria</taxon>
        <taxon>Pseudomonadati</taxon>
        <taxon>Pseudomonadota</taxon>
        <taxon>Alphaproteobacteria</taxon>
        <taxon>Rhodobacterales</taxon>
        <taxon>Roseobacteraceae</taxon>
        <taxon>Roseivivax</taxon>
    </lineage>
</organism>
<dbReference type="NCBIfam" id="TIGR01558">
    <property type="entry name" value="sm_term_P27"/>
    <property type="match status" value="1"/>
</dbReference>
<evidence type="ECO:0000313" key="3">
    <source>
        <dbReference type="Proteomes" id="UP000325289"/>
    </source>
</evidence>